<gene>
    <name evidence="1" type="ORF">C9I99_21540</name>
</gene>
<dbReference type="Proteomes" id="UP000241222">
    <property type="component" value="Unassembled WGS sequence"/>
</dbReference>
<reference evidence="1 2" key="1">
    <citation type="submission" date="2018-03" db="EMBL/GenBank/DDBJ databases">
        <title>Whole genome sequencing of Histamine producing bacteria.</title>
        <authorList>
            <person name="Butler K."/>
        </authorList>
    </citation>
    <scope>NUCLEOTIDE SEQUENCE [LARGE SCALE GENOMIC DNA]</scope>
    <source>
        <strain evidence="1 2">JCM 13586</strain>
    </source>
</reference>
<evidence type="ECO:0000313" key="1">
    <source>
        <dbReference type="EMBL" id="PSU31770.1"/>
    </source>
</evidence>
<protein>
    <submittedName>
        <fullName evidence="1">Uncharacterized protein</fullName>
    </submittedName>
</protein>
<evidence type="ECO:0000313" key="2">
    <source>
        <dbReference type="Proteomes" id="UP000241222"/>
    </source>
</evidence>
<keyword evidence="2" id="KW-1185">Reference proteome</keyword>
<accession>A0A2T3ITT6</accession>
<sequence>MSNRKFEGFTPWYCFNTLEAFGLKQLNWRQISFEPIMPFAATYASIKRSMASSIVSVLVMETINWLVYPYVDLAAQNKQ</sequence>
<comment type="caution">
    <text evidence="1">The sequence shown here is derived from an EMBL/GenBank/DDBJ whole genome shotgun (WGS) entry which is preliminary data.</text>
</comment>
<proteinExistence type="predicted"/>
<dbReference type="AlphaFoldDB" id="A0A2T3ITT6"/>
<dbReference type="EMBL" id="PYMH01000013">
    <property type="protein sequence ID" value="PSU31770.1"/>
    <property type="molecule type" value="Genomic_DNA"/>
</dbReference>
<name>A0A2T3ITT6_9GAMM</name>
<organism evidence="1 2">
    <name type="scientific">Photobacterium lutimaris</name>
    <dbReference type="NCBI Taxonomy" id="388278"/>
    <lineage>
        <taxon>Bacteria</taxon>
        <taxon>Pseudomonadati</taxon>
        <taxon>Pseudomonadota</taxon>
        <taxon>Gammaproteobacteria</taxon>
        <taxon>Vibrionales</taxon>
        <taxon>Vibrionaceae</taxon>
        <taxon>Photobacterium</taxon>
    </lineage>
</organism>